<dbReference type="Pfam" id="PF00877">
    <property type="entry name" value="NLPC_P60"/>
    <property type="match status" value="1"/>
</dbReference>
<dbReference type="GO" id="GO:0006508">
    <property type="term" value="P:proteolysis"/>
    <property type="evidence" value="ECO:0007669"/>
    <property type="project" value="UniProtKB-KW"/>
</dbReference>
<evidence type="ECO:0000313" key="8">
    <source>
        <dbReference type="Proteomes" id="UP000235649"/>
    </source>
</evidence>
<accession>A0A2N7AS12</accession>
<dbReference type="InterPro" id="IPR036366">
    <property type="entry name" value="PGBDSf"/>
</dbReference>
<keyword evidence="4" id="KW-0788">Thiol protease</keyword>
<evidence type="ECO:0000259" key="6">
    <source>
        <dbReference type="PROSITE" id="PS51935"/>
    </source>
</evidence>
<comment type="similarity">
    <text evidence="1">Belongs to the peptidase C40 family.</text>
</comment>
<dbReference type="EMBL" id="NIPR01000052">
    <property type="protein sequence ID" value="PMD68139.1"/>
    <property type="molecule type" value="Genomic_DNA"/>
</dbReference>
<evidence type="ECO:0000256" key="4">
    <source>
        <dbReference type="ARBA" id="ARBA00022807"/>
    </source>
</evidence>
<dbReference type="GO" id="GO:0008234">
    <property type="term" value="F:cysteine-type peptidase activity"/>
    <property type="evidence" value="ECO:0007669"/>
    <property type="project" value="UniProtKB-KW"/>
</dbReference>
<dbReference type="InterPro" id="IPR051794">
    <property type="entry name" value="PG_Endopeptidase_C40"/>
</dbReference>
<keyword evidence="2" id="KW-0645">Protease</keyword>
<dbReference type="AlphaFoldDB" id="A0A2N7AS12"/>
<evidence type="ECO:0000313" key="7">
    <source>
        <dbReference type="EMBL" id="PMD68139.1"/>
    </source>
</evidence>
<dbReference type="Gene3D" id="1.10.101.10">
    <property type="entry name" value="PGBD-like superfamily/PGBD"/>
    <property type="match status" value="1"/>
</dbReference>
<dbReference type="RefSeq" id="WP_102196924.1">
    <property type="nucleotide sequence ID" value="NZ_NIPR01000052.1"/>
</dbReference>
<feature type="domain" description="NlpC/P60" evidence="6">
    <location>
        <begin position="275"/>
        <end position="412"/>
    </location>
</feature>
<dbReference type="InterPro" id="IPR038765">
    <property type="entry name" value="Papain-like_cys_pep_sf"/>
</dbReference>
<evidence type="ECO:0000256" key="2">
    <source>
        <dbReference type="ARBA" id="ARBA00022670"/>
    </source>
</evidence>
<evidence type="ECO:0000256" key="1">
    <source>
        <dbReference type="ARBA" id="ARBA00007074"/>
    </source>
</evidence>
<dbReference type="PANTHER" id="PTHR47359">
    <property type="entry name" value="PEPTIDOGLYCAN DL-ENDOPEPTIDASE CWLO"/>
    <property type="match status" value="1"/>
</dbReference>
<keyword evidence="3" id="KW-0378">Hydrolase</keyword>
<gene>
    <name evidence="7" type="ORF">CBP76_11095</name>
</gene>
<protein>
    <submittedName>
        <fullName evidence="7">Peptidase</fullName>
    </submittedName>
</protein>
<dbReference type="Pfam" id="PF01471">
    <property type="entry name" value="PG_binding_1"/>
    <property type="match status" value="1"/>
</dbReference>
<keyword evidence="5" id="KW-0732">Signal</keyword>
<dbReference type="InterPro" id="IPR002477">
    <property type="entry name" value="Peptidoglycan-bd-like"/>
</dbReference>
<comment type="caution">
    <text evidence="7">The sequence shown here is derived from an EMBL/GenBank/DDBJ whole genome shotgun (WGS) entry which is preliminary data.</text>
</comment>
<dbReference type="PROSITE" id="PS51935">
    <property type="entry name" value="NLPC_P60"/>
    <property type="match status" value="1"/>
</dbReference>
<evidence type="ECO:0000256" key="5">
    <source>
        <dbReference type="SAM" id="SignalP"/>
    </source>
</evidence>
<sequence>MHKGLKITLFSGLILSFMTLCHPISVKATDSSTAIQGIVETNKITSLYTKEGSLISNRGLSSNSDWYTDRKLNHNGETYYRVATNEFTKASDVKLTFGQSKIGIVRVKAAGAVSYSRGDENFYRNGQTNFSAGTIWKYDRVGQSNGITYYQIATNIWINSDDATTAIGYQNPNGWLQIHSSQIRPVGTVGYELYNGVEGIKVWLVRRYFGLSNSHTVYDSSVINNVRNLQRKIGLPVTGIVDLATWKAMGFSESSWYNIDSYVAPLKTNEFSTRNNHIEAMISEAYRYLGQPWISGAASSPSYGVDCSGLVTQALYASGIDPAPVSAIQHAQPGNEWNSRMMWSDSRIPRINYNNRQRGDLIFYTDPSTGAIWHVGILLDKDTMIESWPYMVQVHSIYSGRGNIAGVKRVFN</sequence>
<dbReference type="Proteomes" id="UP000235649">
    <property type="component" value="Unassembled WGS sequence"/>
</dbReference>
<organism evidence="7 8">
    <name type="scientific">Companilactobacillus nuruki</name>
    <dbReference type="NCBI Taxonomy" id="1993540"/>
    <lineage>
        <taxon>Bacteria</taxon>
        <taxon>Bacillati</taxon>
        <taxon>Bacillota</taxon>
        <taxon>Bacilli</taxon>
        <taxon>Lactobacillales</taxon>
        <taxon>Lactobacillaceae</taxon>
        <taxon>Companilactobacillus</taxon>
    </lineage>
</organism>
<dbReference type="SUPFAM" id="SSF54001">
    <property type="entry name" value="Cysteine proteinases"/>
    <property type="match status" value="1"/>
</dbReference>
<name>A0A2N7AS12_9LACO</name>
<evidence type="ECO:0000256" key="3">
    <source>
        <dbReference type="ARBA" id="ARBA00022801"/>
    </source>
</evidence>
<dbReference type="InterPro" id="IPR036365">
    <property type="entry name" value="PGBD-like_sf"/>
</dbReference>
<dbReference type="PANTHER" id="PTHR47359:SF3">
    <property type="entry name" value="NLP_P60 DOMAIN-CONTAINING PROTEIN-RELATED"/>
    <property type="match status" value="1"/>
</dbReference>
<dbReference type="InterPro" id="IPR000064">
    <property type="entry name" value="NLP_P60_dom"/>
</dbReference>
<feature type="signal peptide" evidence="5">
    <location>
        <begin position="1"/>
        <end position="28"/>
    </location>
</feature>
<reference evidence="7 8" key="1">
    <citation type="submission" date="2017-05" db="EMBL/GenBank/DDBJ databases">
        <title>Lactobacillus nurukis nov., sp. nov., isolated from nuruk.</title>
        <authorList>
            <person name="Kim S.-J."/>
        </authorList>
    </citation>
    <scope>NUCLEOTIDE SEQUENCE [LARGE SCALE GENOMIC DNA]</scope>
    <source>
        <strain evidence="7 8">SYF10-1a</strain>
    </source>
</reference>
<dbReference type="OrthoDB" id="9813118at2"/>
<dbReference type="SUPFAM" id="SSF47090">
    <property type="entry name" value="PGBD-like"/>
    <property type="match status" value="1"/>
</dbReference>
<keyword evidence="8" id="KW-1185">Reference proteome</keyword>
<proteinExistence type="inferred from homology"/>
<dbReference type="Gene3D" id="3.90.1720.10">
    <property type="entry name" value="endopeptidase domain like (from Nostoc punctiforme)"/>
    <property type="match status" value="1"/>
</dbReference>
<feature type="chain" id="PRO_5014788924" evidence="5">
    <location>
        <begin position="29"/>
        <end position="412"/>
    </location>
</feature>